<proteinExistence type="predicted"/>
<evidence type="ECO:0000256" key="1">
    <source>
        <dbReference type="SAM" id="MobiDB-lite"/>
    </source>
</evidence>
<evidence type="ECO:0000313" key="2">
    <source>
        <dbReference type="EMBL" id="MED6175238.1"/>
    </source>
</evidence>
<feature type="region of interest" description="Disordered" evidence="1">
    <location>
        <begin position="1"/>
        <end position="22"/>
    </location>
</feature>
<sequence length="122" mass="13389">MASPSSSRTLPPKVSEPQPLQTIHHVPAPKVPLSSFTRDDSKKDKSYIAAPAMVASLEAFVDQDGILRAPNPLVESSELWQSQVFLPFKIDSITYSFLGPILTPKKLSSIKSFFPGPLGHFR</sequence>
<organism evidence="2 3">
    <name type="scientific">Stylosanthes scabra</name>
    <dbReference type="NCBI Taxonomy" id="79078"/>
    <lineage>
        <taxon>Eukaryota</taxon>
        <taxon>Viridiplantae</taxon>
        <taxon>Streptophyta</taxon>
        <taxon>Embryophyta</taxon>
        <taxon>Tracheophyta</taxon>
        <taxon>Spermatophyta</taxon>
        <taxon>Magnoliopsida</taxon>
        <taxon>eudicotyledons</taxon>
        <taxon>Gunneridae</taxon>
        <taxon>Pentapetalae</taxon>
        <taxon>rosids</taxon>
        <taxon>fabids</taxon>
        <taxon>Fabales</taxon>
        <taxon>Fabaceae</taxon>
        <taxon>Papilionoideae</taxon>
        <taxon>50 kb inversion clade</taxon>
        <taxon>dalbergioids sensu lato</taxon>
        <taxon>Dalbergieae</taxon>
        <taxon>Pterocarpus clade</taxon>
        <taxon>Stylosanthes</taxon>
    </lineage>
</organism>
<protein>
    <submittedName>
        <fullName evidence="2">Uncharacterized protein</fullName>
    </submittedName>
</protein>
<dbReference type="EMBL" id="JASCZI010152040">
    <property type="protein sequence ID" value="MED6175238.1"/>
    <property type="molecule type" value="Genomic_DNA"/>
</dbReference>
<comment type="caution">
    <text evidence="2">The sequence shown here is derived from an EMBL/GenBank/DDBJ whole genome shotgun (WGS) entry which is preliminary data.</text>
</comment>
<reference evidence="2 3" key="1">
    <citation type="journal article" date="2023" name="Plants (Basel)">
        <title>Bridging the Gap: Combining Genomics and Transcriptomics Approaches to Understand Stylosanthes scabra, an Orphan Legume from the Brazilian Caatinga.</title>
        <authorList>
            <person name="Ferreira-Neto J.R.C."/>
            <person name="da Silva M.D."/>
            <person name="Binneck E."/>
            <person name="de Melo N.F."/>
            <person name="da Silva R.H."/>
            <person name="de Melo A.L.T.M."/>
            <person name="Pandolfi V."/>
            <person name="Bustamante F.O."/>
            <person name="Brasileiro-Vidal A.C."/>
            <person name="Benko-Iseppon A.M."/>
        </authorList>
    </citation>
    <scope>NUCLEOTIDE SEQUENCE [LARGE SCALE GENOMIC DNA]</scope>
    <source>
        <tissue evidence="2">Leaves</tissue>
    </source>
</reference>
<name>A0ABU6VSX3_9FABA</name>
<gene>
    <name evidence="2" type="ORF">PIB30_076550</name>
</gene>
<accession>A0ABU6VSX3</accession>
<keyword evidence="3" id="KW-1185">Reference proteome</keyword>
<evidence type="ECO:0000313" key="3">
    <source>
        <dbReference type="Proteomes" id="UP001341840"/>
    </source>
</evidence>
<dbReference type="Proteomes" id="UP001341840">
    <property type="component" value="Unassembled WGS sequence"/>
</dbReference>